<dbReference type="AlphaFoldDB" id="A0A9Y3QTM8"/>
<organism evidence="2 3">
    <name type="scientific">Pundamilia nyererei</name>
    <dbReference type="NCBI Taxonomy" id="303518"/>
    <lineage>
        <taxon>Eukaryota</taxon>
        <taxon>Metazoa</taxon>
        <taxon>Chordata</taxon>
        <taxon>Craniata</taxon>
        <taxon>Vertebrata</taxon>
        <taxon>Euteleostomi</taxon>
        <taxon>Actinopterygii</taxon>
        <taxon>Neopterygii</taxon>
        <taxon>Teleostei</taxon>
        <taxon>Neoteleostei</taxon>
        <taxon>Acanthomorphata</taxon>
        <taxon>Ovalentaria</taxon>
        <taxon>Cichlomorphae</taxon>
        <taxon>Cichliformes</taxon>
        <taxon>Cichlidae</taxon>
        <taxon>African cichlids</taxon>
        <taxon>Pseudocrenilabrinae</taxon>
        <taxon>Haplochromini</taxon>
        <taxon>Pundamilia</taxon>
    </lineage>
</organism>
<reference evidence="3 4" key="1">
    <citation type="submission" date="2025-04" db="UniProtKB">
        <authorList>
            <consortium name="RefSeq"/>
        </authorList>
    </citation>
    <scope>IDENTIFICATION</scope>
</reference>
<dbReference type="RefSeq" id="XP_005728335.1">
    <property type="nucleotide sequence ID" value="XM_005728278.1"/>
</dbReference>
<evidence type="ECO:0000313" key="3">
    <source>
        <dbReference type="RefSeq" id="XP_005728334.1"/>
    </source>
</evidence>
<feature type="compositionally biased region" description="Basic and acidic residues" evidence="1">
    <location>
        <begin position="7"/>
        <end position="27"/>
    </location>
</feature>
<dbReference type="RefSeq" id="XP_005728334.1">
    <property type="nucleotide sequence ID" value="XM_005728277.1"/>
</dbReference>
<evidence type="ECO:0000313" key="4">
    <source>
        <dbReference type="RefSeq" id="XP_005728335.1"/>
    </source>
</evidence>
<sequence>MKTLKGTRLDSPKKMQDKDEKSGDDKSLTDLSNPLSAFCSKNTTYLAKLAILLQYSPHKMLTFTQMKNKISVIDKDERNAYNNISWYLTGYKCFVKILVPGTMNRELVYWMLDCREITTEMVHEHFLEILHLFPVLASRLETKNLSCPPRPLHFLEPAPRSTVQIKPEVKFNGPFSIDSILKRDCTSAQAYTPTLSLPVRVEHFTQPTQRRTGTKRCFGWDTDQHLILQASAGSSPVCTGGSSTHHWATADGTTTPVKRIPVYSVPSLQVHPGAVPLFTSPQSSGLTYALPALTPGVPRF</sequence>
<accession>A0A9Y3QTM8</accession>
<protein>
    <submittedName>
        <fullName evidence="3 4">Uncharacterized protein LOC102204262</fullName>
    </submittedName>
</protein>
<feature type="region of interest" description="Disordered" evidence="1">
    <location>
        <begin position="1"/>
        <end position="27"/>
    </location>
</feature>
<keyword evidence="2" id="KW-1185">Reference proteome</keyword>
<dbReference type="Proteomes" id="UP000695023">
    <property type="component" value="Unplaced"/>
</dbReference>
<proteinExistence type="predicted"/>
<name>A0A9Y3QTM8_9CICH</name>
<evidence type="ECO:0000313" key="2">
    <source>
        <dbReference type="Proteomes" id="UP000695023"/>
    </source>
</evidence>
<gene>
    <name evidence="3 4" type="primary">LOC102204262</name>
</gene>
<evidence type="ECO:0000256" key="1">
    <source>
        <dbReference type="SAM" id="MobiDB-lite"/>
    </source>
</evidence>
<dbReference type="GeneID" id="102204262"/>